<dbReference type="UniPathway" id="UPA00079">
    <property type="reaction ID" value="UER00169"/>
</dbReference>
<dbReference type="AlphaFoldDB" id="A0A126T1R7"/>
<evidence type="ECO:0000256" key="3">
    <source>
        <dbReference type="ARBA" id="ARBA00022679"/>
    </source>
</evidence>
<comment type="pathway">
    <text evidence="6">Quinol/quinone metabolism; menaquinone biosynthesis; menaquinol from 1,4-dihydroxy-2-naphthoate: step 2/2.</text>
</comment>
<dbReference type="GO" id="GO:0009234">
    <property type="term" value="P:menaquinone biosynthetic process"/>
    <property type="evidence" value="ECO:0007669"/>
    <property type="project" value="UniProtKB-UniRule"/>
</dbReference>
<protein>
    <recommendedName>
        <fullName evidence="6">Ubiquinone/menaquinone biosynthesis C-methyltransferase UbiE</fullName>
        <ecNumber evidence="6">2.1.1.163</ecNumber>
        <ecNumber evidence="6">2.1.1.201</ecNumber>
    </recommendedName>
    <alternativeName>
        <fullName evidence="6">2-methoxy-6-polyprenyl-1,4-benzoquinol methylase</fullName>
    </alternativeName>
    <alternativeName>
        <fullName evidence="6">Demethylmenaquinone methyltransferase</fullName>
    </alternativeName>
</protein>
<keyword evidence="2 6" id="KW-0489">Methyltransferase</keyword>
<dbReference type="GO" id="GO:0032259">
    <property type="term" value="P:methylation"/>
    <property type="evidence" value="ECO:0007669"/>
    <property type="project" value="UniProtKB-KW"/>
</dbReference>
<dbReference type="SUPFAM" id="SSF53335">
    <property type="entry name" value="S-adenosyl-L-methionine-dependent methyltransferases"/>
    <property type="match status" value="1"/>
</dbReference>
<dbReference type="PROSITE" id="PS01184">
    <property type="entry name" value="UBIE_2"/>
    <property type="match status" value="1"/>
</dbReference>
<gene>
    <name evidence="6 7" type="primary">ubiE</name>
    <name evidence="7" type="ORF">JT25_005885</name>
</gene>
<feature type="binding site" evidence="6">
    <location>
        <position position="93"/>
    </location>
    <ligand>
        <name>S-adenosyl-L-methionine</name>
        <dbReference type="ChEBI" id="CHEBI:59789"/>
    </ligand>
</feature>
<dbReference type="Proteomes" id="UP000030512">
    <property type="component" value="Chromosome"/>
</dbReference>
<dbReference type="RefSeq" id="WP_036274354.1">
    <property type="nucleotide sequence ID" value="NZ_CP014476.1"/>
</dbReference>
<keyword evidence="4 6" id="KW-0831">Ubiquinone biosynthesis</keyword>
<comment type="caution">
    <text evidence="6">Lacks conserved residue(s) required for the propagation of feature annotation.</text>
</comment>
<keyword evidence="5 6" id="KW-0949">S-adenosyl-L-methionine</keyword>
<dbReference type="PANTHER" id="PTHR43591">
    <property type="entry name" value="METHYLTRANSFERASE"/>
    <property type="match status" value="1"/>
</dbReference>
<evidence type="ECO:0000256" key="1">
    <source>
        <dbReference type="ARBA" id="ARBA00022428"/>
    </source>
</evidence>
<dbReference type="STRING" id="1538553.JT25_005885"/>
<reference evidence="7 8" key="1">
    <citation type="journal article" date="2015" name="Environ. Microbiol.">
        <title>Methane oxidation coupled to nitrate reduction under hypoxia by the Gammaproteobacterium Methylomonas denitrificans, sp. nov. type strain FJG1.</title>
        <authorList>
            <person name="Kits K.D."/>
            <person name="Klotz M.G."/>
            <person name="Stein L.Y."/>
        </authorList>
    </citation>
    <scope>NUCLEOTIDE SEQUENCE [LARGE SCALE GENOMIC DNA]</scope>
    <source>
        <strain evidence="7 8">FJG1</strain>
    </source>
</reference>
<dbReference type="InterPro" id="IPR029063">
    <property type="entry name" value="SAM-dependent_MTases_sf"/>
</dbReference>
<dbReference type="Gene3D" id="3.40.50.150">
    <property type="entry name" value="Vaccinia Virus protein VP39"/>
    <property type="match status" value="1"/>
</dbReference>
<dbReference type="OrthoDB" id="9808140at2"/>
<accession>A0A126T1R7</accession>
<organism evidence="7 8">
    <name type="scientific">Methylomonas denitrificans</name>
    <dbReference type="NCBI Taxonomy" id="1538553"/>
    <lineage>
        <taxon>Bacteria</taxon>
        <taxon>Pseudomonadati</taxon>
        <taxon>Pseudomonadota</taxon>
        <taxon>Gammaproteobacteria</taxon>
        <taxon>Methylococcales</taxon>
        <taxon>Methylococcaceae</taxon>
        <taxon>Methylomonas</taxon>
    </lineage>
</organism>
<dbReference type="InterPro" id="IPR004033">
    <property type="entry name" value="UbiE/COQ5_MeTrFase"/>
</dbReference>
<keyword evidence="8" id="KW-1185">Reference proteome</keyword>
<comment type="pathway">
    <text evidence="6">Cofactor biosynthesis; ubiquinone biosynthesis.</text>
</comment>
<dbReference type="EMBL" id="CP014476">
    <property type="protein sequence ID" value="AMK76025.1"/>
    <property type="molecule type" value="Genomic_DNA"/>
</dbReference>
<comment type="function">
    <text evidence="6">Methyltransferase required for the conversion of demethylmenaquinol (DMKH2) to menaquinol (MKH2) and the conversion of 2-polyprenyl-6-methoxy-1,4-benzoquinol (DDMQH2) to 2-polyprenyl-3-methyl-6-methoxy-1,4-benzoquinol (DMQH2).</text>
</comment>
<dbReference type="CDD" id="cd02440">
    <property type="entry name" value="AdoMet_MTases"/>
    <property type="match status" value="1"/>
</dbReference>
<dbReference type="HAMAP" id="MF_01813">
    <property type="entry name" value="MenG_UbiE_methyltr"/>
    <property type="match status" value="1"/>
</dbReference>
<name>A0A126T1R7_9GAMM</name>
<sequence length="249" mass="27975">MTNDNTTHFGFKQVPKQEKVALVRGVFDSVASQYDVMNDLMSMGIHRIWKRVAVQLANVREGDSVLDLAGGTGDLTKLYEKRVGKSGQVVLADINAAMLRTGRDRLIDHGLSGNIRYAQVNAECLPFADNTFDCVTIGFGLRNVTDKDAALRSMYRVLKPGGRVIVLEFSHPIDPITAKVYDFYSFNLLPKIGAIVAKDEDSYRYLAESIRMHPKQDELKQMMENAGLERCEYFNMTQGIVAVHRGYKF</sequence>
<dbReference type="UniPathway" id="UPA00232"/>
<evidence type="ECO:0000256" key="6">
    <source>
        <dbReference type="HAMAP-Rule" id="MF_01813"/>
    </source>
</evidence>
<evidence type="ECO:0000256" key="4">
    <source>
        <dbReference type="ARBA" id="ARBA00022688"/>
    </source>
</evidence>
<comment type="similarity">
    <text evidence="6">Belongs to the class I-like SAM-binding methyltransferase superfamily. MenG/UbiE family.</text>
</comment>
<dbReference type="FunFam" id="3.40.50.150:FF:000014">
    <property type="entry name" value="Ubiquinone/menaquinone biosynthesis C-methyltransferase UbiE"/>
    <property type="match status" value="1"/>
</dbReference>
<keyword evidence="3 6" id="KW-0808">Transferase</keyword>
<dbReference type="GO" id="GO:0008425">
    <property type="term" value="F:2-methoxy-6-polyprenyl-1,4-benzoquinol methyltransferase activity"/>
    <property type="evidence" value="ECO:0007669"/>
    <property type="project" value="UniProtKB-UniRule"/>
</dbReference>
<evidence type="ECO:0000256" key="5">
    <source>
        <dbReference type="ARBA" id="ARBA00022691"/>
    </source>
</evidence>
<dbReference type="InterPro" id="IPR023576">
    <property type="entry name" value="UbiE/COQ5_MeTrFase_CS"/>
</dbReference>
<evidence type="ECO:0000256" key="2">
    <source>
        <dbReference type="ARBA" id="ARBA00022603"/>
    </source>
</evidence>
<dbReference type="EC" id="2.1.1.163" evidence="6"/>
<comment type="catalytic activity">
    <reaction evidence="6">
        <text>a 2-demethylmenaquinol + S-adenosyl-L-methionine = a menaquinol + S-adenosyl-L-homocysteine + H(+)</text>
        <dbReference type="Rhea" id="RHEA:42640"/>
        <dbReference type="Rhea" id="RHEA-COMP:9539"/>
        <dbReference type="Rhea" id="RHEA-COMP:9563"/>
        <dbReference type="ChEBI" id="CHEBI:15378"/>
        <dbReference type="ChEBI" id="CHEBI:18151"/>
        <dbReference type="ChEBI" id="CHEBI:55437"/>
        <dbReference type="ChEBI" id="CHEBI:57856"/>
        <dbReference type="ChEBI" id="CHEBI:59789"/>
        <dbReference type="EC" id="2.1.1.163"/>
    </reaction>
</comment>
<dbReference type="PROSITE" id="PS01183">
    <property type="entry name" value="UBIE_1"/>
    <property type="match status" value="1"/>
</dbReference>
<keyword evidence="1 6" id="KW-0474">Menaquinone biosynthesis</keyword>
<dbReference type="KEGG" id="mdn:JT25_005885"/>
<dbReference type="NCBIfam" id="NF001240">
    <property type="entry name" value="PRK00216.1-1"/>
    <property type="match status" value="1"/>
</dbReference>
<feature type="binding site" evidence="6">
    <location>
        <begin position="121"/>
        <end position="122"/>
    </location>
    <ligand>
        <name>S-adenosyl-L-methionine</name>
        <dbReference type="ChEBI" id="CHEBI:59789"/>
    </ligand>
</feature>
<dbReference type="PROSITE" id="PS51608">
    <property type="entry name" value="SAM_MT_UBIE"/>
    <property type="match status" value="1"/>
</dbReference>
<dbReference type="PANTHER" id="PTHR43591:SF24">
    <property type="entry name" value="2-METHOXY-6-POLYPRENYL-1,4-BENZOQUINOL METHYLASE, MITOCHONDRIAL"/>
    <property type="match status" value="1"/>
</dbReference>
<dbReference type="GO" id="GO:0009060">
    <property type="term" value="P:aerobic respiration"/>
    <property type="evidence" value="ECO:0007669"/>
    <property type="project" value="UniProtKB-UniRule"/>
</dbReference>
<dbReference type="NCBIfam" id="NF001244">
    <property type="entry name" value="PRK00216.1-5"/>
    <property type="match status" value="1"/>
</dbReference>
<evidence type="ECO:0000313" key="8">
    <source>
        <dbReference type="Proteomes" id="UP000030512"/>
    </source>
</evidence>
<dbReference type="NCBIfam" id="TIGR01934">
    <property type="entry name" value="MenG_MenH_UbiE"/>
    <property type="match status" value="1"/>
</dbReference>
<dbReference type="Pfam" id="PF01209">
    <property type="entry name" value="Ubie_methyltran"/>
    <property type="match status" value="1"/>
</dbReference>
<comment type="catalytic activity">
    <reaction evidence="6">
        <text>a 2-methoxy-6-(all-trans-polyprenyl)benzene-1,4-diol + S-adenosyl-L-methionine = a 5-methoxy-2-methyl-3-(all-trans-polyprenyl)benzene-1,4-diol + S-adenosyl-L-homocysteine + H(+)</text>
        <dbReference type="Rhea" id="RHEA:28286"/>
        <dbReference type="Rhea" id="RHEA-COMP:10858"/>
        <dbReference type="Rhea" id="RHEA-COMP:10859"/>
        <dbReference type="ChEBI" id="CHEBI:15378"/>
        <dbReference type="ChEBI" id="CHEBI:57856"/>
        <dbReference type="ChEBI" id="CHEBI:59789"/>
        <dbReference type="ChEBI" id="CHEBI:84166"/>
        <dbReference type="ChEBI" id="CHEBI:84167"/>
        <dbReference type="EC" id="2.1.1.201"/>
    </reaction>
</comment>
<dbReference type="GO" id="GO:0043770">
    <property type="term" value="F:demethylmenaquinone methyltransferase activity"/>
    <property type="evidence" value="ECO:0007669"/>
    <property type="project" value="UniProtKB-UniRule"/>
</dbReference>
<evidence type="ECO:0000313" key="7">
    <source>
        <dbReference type="EMBL" id="AMK76025.1"/>
    </source>
</evidence>
<feature type="binding site" evidence="6">
    <location>
        <position position="72"/>
    </location>
    <ligand>
        <name>S-adenosyl-L-methionine</name>
        <dbReference type="ChEBI" id="CHEBI:59789"/>
    </ligand>
</feature>
<dbReference type="EC" id="2.1.1.201" evidence="6"/>
<proteinExistence type="inferred from homology"/>